<comment type="function">
    <text evidence="1">Mediates coordination of peptidoglycan synthesis and outer membrane constriction during cell division.</text>
</comment>
<keyword evidence="1" id="KW-0574">Periplasm</keyword>
<reference evidence="2 3" key="1">
    <citation type="submission" date="2006-06" db="EMBL/GenBank/DDBJ databases">
        <authorList>
            <person name="Moran M.A."/>
            <person name="Ferriera S."/>
            <person name="Johnson J."/>
            <person name="Kravitz S."/>
            <person name="Beeson K."/>
            <person name="Sutton G."/>
            <person name="Rogers Y.-H."/>
            <person name="Friedman R."/>
            <person name="Frazier M."/>
            <person name="Venter J.C."/>
        </authorList>
    </citation>
    <scope>NUCLEOTIDE SEQUENCE [LARGE SCALE GENOMIC DNA]</scope>
    <source>
        <strain evidence="2 3">E-37</strain>
    </source>
</reference>
<dbReference type="RefSeq" id="WP_005855226.1">
    <property type="nucleotide sequence ID" value="NZ_CP155729.1"/>
</dbReference>
<dbReference type="InterPro" id="IPR019734">
    <property type="entry name" value="TPR_rpt"/>
</dbReference>
<comment type="caution">
    <text evidence="2">The sequence shown here is derived from an EMBL/GenBank/DDBJ whole genome shotgun (WGS) entry which is preliminary data.</text>
</comment>
<evidence type="ECO:0000256" key="1">
    <source>
        <dbReference type="HAMAP-Rule" id="MF_02066"/>
    </source>
</evidence>
<organism evidence="2 3">
    <name type="scientific">Sagittula stellata (strain ATCC 700073 / DSM 11524 / E-37)</name>
    <dbReference type="NCBI Taxonomy" id="388399"/>
    <lineage>
        <taxon>Bacteria</taxon>
        <taxon>Pseudomonadati</taxon>
        <taxon>Pseudomonadota</taxon>
        <taxon>Alphaproteobacteria</taxon>
        <taxon>Rhodobacterales</taxon>
        <taxon>Roseobacteraceae</taxon>
        <taxon>Sagittula</taxon>
    </lineage>
</organism>
<dbReference type="GO" id="GO:0043093">
    <property type="term" value="P:FtsZ-dependent cytokinesis"/>
    <property type="evidence" value="ECO:0007669"/>
    <property type="project" value="UniProtKB-UniRule"/>
</dbReference>
<sequence length="266" mass="28028">MVAAVIAAAPVQAETLADVKQDLAVLSVEVQKLKRELSTTGSSTVQVSGDVLQRLNTIESELQRVTAKAEQLEFRIGKVAEDGGNRISDLQFRVCELEPGCDLSSVGQGTAFGGEAAPVADAPIAQGTDDLPFGGELAVSEEADFRTAQDALDTGDHARASDLFANFRQTYPGSPLESAALVGEGQALEAQGDTREAARRYLDAYSRFPDDQVAPEALWRLGETLGKLGSVSEACVTLAEVGNRYPGSEVINAAVDSRIALGCPME</sequence>
<feature type="coiled-coil region" evidence="1">
    <location>
        <begin position="16"/>
        <end position="75"/>
    </location>
</feature>
<dbReference type="InterPro" id="IPR034706">
    <property type="entry name" value="CpoB"/>
</dbReference>
<evidence type="ECO:0000313" key="2">
    <source>
        <dbReference type="EMBL" id="EBA10403.1"/>
    </source>
</evidence>
<comment type="similarity">
    <text evidence="1">Belongs to the CpoB family.</text>
</comment>
<keyword evidence="1" id="KW-0175">Coiled coil</keyword>
<evidence type="ECO:0000313" key="3">
    <source>
        <dbReference type="Proteomes" id="UP000005713"/>
    </source>
</evidence>
<protein>
    <recommendedName>
        <fullName evidence="1">Cell division coordinator CpoB</fullName>
    </recommendedName>
</protein>
<keyword evidence="1" id="KW-0732">Signal</keyword>
<dbReference type="InterPro" id="IPR011990">
    <property type="entry name" value="TPR-like_helical_dom_sf"/>
</dbReference>
<dbReference type="SUPFAM" id="SSF48452">
    <property type="entry name" value="TPR-like"/>
    <property type="match status" value="1"/>
</dbReference>
<dbReference type="EMBL" id="AAYA01000001">
    <property type="protein sequence ID" value="EBA10403.1"/>
    <property type="molecule type" value="Genomic_DNA"/>
</dbReference>
<gene>
    <name evidence="1" type="primary">cpoB</name>
    <name evidence="2" type="ORF">SSE37_20397</name>
</gene>
<keyword evidence="1" id="KW-0131">Cell cycle</keyword>
<accession>A3JY17</accession>
<dbReference type="Pfam" id="PF13432">
    <property type="entry name" value="TPR_16"/>
    <property type="match status" value="1"/>
</dbReference>
<dbReference type="Proteomes" id="UP000005713">
    <property type="component" value="Unassembled WGS sequence"/>
</dbReference>
<keyword evidence="3" id="KW-1185">Reference proteome</keyword>
<dbReference type="Gene3D" id="1.25.40.10">
    <property type="entry name" value="Tetratricopeptide repeat domain"/>
    <property type="match status" value="1"/>
</dbReference>
<dbReference type="AlphaFoldDB" id="A3JY17"/>
<dbReference type="eggNOG" id="COG1729">
    <property type="taxonomic scope" value="Bacteria"/>
</dbReference>
<proteinExistence type="inferred from homology"/>
<keyword evidence="1" id="KW-0132">Cell division</keyword>
<name>A3JY17_SAGS3</name>
<comment type="subcellular location">
    <subcellularLocation>
        <location evidence="1">Periplasm</location>
    </subcellularLocation>
</comment>
<dbReference type="HAMAP" id="MF_02066">
    <property type="entry name" value="CpoB"/>
    <property type="match status" value="1"/>
</dbReference>
<dbReference type="GO" id="GO:0030288">
    <property type="term" value="C:outer membrane-bounded periplasmic space"/>
    <property type="evidence" value="ECO:0007669"/>
    <property type="project" value="UniProtKB-UniRule"/>
</dbReference>
<dbReference type="Pfam" id="PF13174">
    <property type="entry name" value="TPR_6"/>
    <property type="match status" value="1"/>
</dbReference>